<dbReference type="NCBIfam" id="TIGR00281">
    <property type="entry name" value="SMC-Scp complex subunit ScpB"/>
    <property type="match status" value="1"/>
</dbReference>
<dbReference type="InterPro" id="IPR036388">
    <property type="entry name" value="WH-like_DNA-bd_sf"/>
</dbReference>
<organism evidence="5 6">
    <name type="scientific">Leeia speluncae</name>
    <dbReference type="NCBI Taxonomy" id="2884804"/>
    <lineage>
        <taxon>Bacteria</taxon>
        <taxon>Pseudomonadati</taxon>
        <taxon>Pseudomonadota</taxon>
        <taxon>Betaproteobacteria</taxon>
        <taxon>Neisseriales</taxon>
        <taxon>Leeiaceae</taxon>
        <taxon>Leeia</taxon>
    </lineage>
</organism>
<keyword evidence="6" id="KW-1185">Reference proteome</keyword>
<comment type="caution">
    <text evidence="5">The sequence shown here is derived from an EMBL/GenBank/DDBJ whole genome shotgun (WGS) entry which is preliminary data.</text>
</comment>
<evidence type="ECO:0000256" key="3">
    <source>
        <dbReference type="ARBA" id="ARBA00022829"/>
    </source>
</evidence>
<dbReference type="PANTHER" id="PTHR34298">
    <property type="entry name" value="SEGREGATION AND CONDENSATION PROTEIN B"/>
    <property type="match status" value="1"/>
</dbReference>
<keyword evidence="1" id="KW-0963">Cytoplasm</keyword>
<evidence type="ECO:0000256" key="1">
    <source>
        <dbReference type="ARBA" id="ARBA00022490"/>
    </source>
</evidence>
<reference evidence="5" key="1">
    <citation type="submission" date="2021-10" db="EMBL/GenBank/DDBJ databases">
        <title>The complete genome sequence of Leeia sp. TBRC 13508.</title>
        <authorList>
            <person name="Charoenyingcharoen P."/>
            <person name="Yukphan P."/>
        </authorList>
    </citation>
    <scope>NUCLEOTIDE SEQUENCE</scope>
    <source>
        <strain evidence="5">TBRC 13508</strain>
    </source>
</reference>
<dbReference type="Gene3D" id="1.10.10.10">
    <property type="entry name" value="Winged helix-like DNA-binding domain superfamily/Winged helix DNA-binding domain"/>
    <property type="match status" value="2"/>
</dbReference>
<evidence type="ECO:0000256" key="2">
    <source>
        <dbReference type="ARBA" id="ARBA00022618"/>
    </source>
</evidence>
<dbReference type="PANTHER" id="PTHR34298:SF2">
    <property type="entry name" value="SEGREGATION AND CONDENSATION PROTEIN B"/>
    <property type="match status" value="1"/>
</dbReference>
<evidence type="ECO:0000313" key="6">
    <source>
        <dbReference type="Proteomes" id="UP001165395"/>
    </source>
</evidence>
<keyword evidence="2" id="KW-0132">Cell division</keyword>
<dbReference type="PIRSF" id="PIRSF019345">
    <property type="entry name" value="ScpB"/>
    <property type="match status" value="1"/>
</dbReference>
<proteinExistence type="predicted"/>
<keyword evidence="4" id="KW-0131">Cell cycle</keyword>
<dbReference type="Pfam" id="PF04079">
    <property type="entry name" value="SMC_ScpB"/>
    <property type="match status" value="1"/>
</dbReference>
<evidence type="ECO:0000313" key="5">
    <source>
        <dbReference type="EMBL" id="MCB6185349.1"/>
    </source>
</evidence>
<gene>
    <name evidence="5" type="primary">scpB</name>
    <name evidence="5" type="ORF">LIN78_17520</name>
</gene>
<dbReference type="SUPFAM" id="SSF46785">
    <property type="entry name" value="Winged helix' DNA-binding domain"/>
    <property type="match status" value="2"/>
</dbReference>
<dbReference type="InterPro" id="IPR005234">
    <property type="entry name" value="ScpB_csome_segregation"/>
</dbReference>
<dbReference type="RefSeq" id="WP_227182181.1">
    <property type="nucleotide sequence ID" value="NZ_JAJBZT010000016.1"/>
</dbReference>
<sequence length="185" mass="20909">MTEQTPDQLTLVLEAALLTAVEPLSFGEMKKLLGDEWTNEQIRVLLIQLQQDWAGRSVELVQLASGWRFKTKAEFQPWLNRLNRETPAKYSRATLETLAIIVYRQPVTRSEIEEIRGVGVSGSIIHTLMARGWIETVGHRDVPGRPALLATTKKFLDDLNLRSLNELPPLTELVQVLSQESLPNV</sequence>
<dbReference type="EMBL" id="JAJBZT010000016">
    <property type="protein sequence ID" value="MCB6185349.1"/>
    <property type="molecule type" value="Genomic_DNA"/>
</dbReference>
<dbReference type="InterPro" id="IPR036390">
    <property type="entry name" value="WH_DNA-bd_sf"/>
</dbReference>
<keyword evidence="3" id="KW-0159">Chromosome partition</keyword>
<accession>A0ABS8DAV7</accession>
<protein>
    <submittedName>
        <fullName evidence="5">SMC-Scp complex subunit ScpB</fullName>
    </submittedName>
</protein>
<dbReference type="Proteomes" id="UP001165395">
    <property type="component" value="Unassembled WGS sequence"/>
</dbReference>
<name>A0ABS8DAV7_9NEIS</name>
<evidence type="ECO:0000256" key="4">
    <source>
        <dbReference type="ARBA" id="ARBA00023306"/>
    </source>
</evidence>